<dbReference type="EMBL" id="NDHI03003456">
    <property type="protein sequence ID" value="PNJ45690.1"/>
    <property type="molecule type" value="Genomic_DNA"/>
</dbReference>
<sequence>CEKRPRVDLTQFLQCVQQFLWGEDVRGSWRRQRRQ</sequence>
<proteinExistence type="predicted"/>
<evidence type="ECO:0000313" key="1">
    <source>
        <dbReference type="EMBL" id="PNJ45690.1"/>
    </source>
</evidence>
<feature type="non-terminal residue" evidence="1">
    <location>
        <position position="1"/>
    </location>
</feature>
<name>A0A2J8UKD5_PONAB</name>
<accession>A0A2J8UKD5</accession>
<organism evidence="1">
    <name type="scientific">Pongo abelii</name>
    <name type="common">Sumatran orangutan</name>
    <name type="synonym">Pongo pygmaeus abelii</name>
    <dbReference type="NCBI Taxonomy" id="9601"/>
    <lineage>
        <taxon>Eukaryota</taxon>
        <taxon>Metazoa</taxon>
        <taxon>Chordata</taxon>
        <taxon>Craniata</taxon>
        <taxon>Vertebrata</taxon>
        <taxon>Euteleostomi</taxon>
        <taxon>Mammalia</taxon>
        <taxon>Eutheria</taxon>
        <taxon>Euarchontoglires</taxon>
        <taxon>Primates</taxon>
        <taxon>Haplorrhini</taxon>
        <taxon>Catarrhini</taxon>
        <taxon>Hominidae</taxon>
        <taxon>Pongo</taxon>
    </lineage>
</organism>
<dbReference type="AlphaFoldDB" id="A0A2J8UKD5"/>
<comment type="caution">
    <text evidence="1">The sequence shown here is derived from an EMBL/GenBank/DDBJ whole genome shotgun (WGS) entry which is preliminary data.</text>
</comment>
<gene>
    <name evidence="1" type="ORF">CR201_G0027631</name>
</gene>
<protein>
    <submittedName>
        <fullName evidence="1">PTRH1 isoform 9</fullName>
    </submittedName>
</protein>
<reference evidence="1" key="1">
    <citation type="submission" date="2017-12" db="EMBL/GenBank/DDBJ databases">
        <title>High-resolution comparative analysis of great ape genomes.</title>
        <authorList>
            <person name="Pollen A."/>
            <person name="Hastie A."/>
            <person name="Hormozdiari F."/>
            <person name="Dougherty M."/>
            <person name="Liu R."/>
            <person name="Chaisson M."/>
            <person name="Hoppe E."/>
            <person name="Hill C."/>
            <person name="Pang A."/>
            <person name="Hillier L."/>
            <person name="Baker C."/>
            <person name="Armstrong J."/>
            <person name="Shendure J."/>
            <person name="Paten B."/>
            <person name="Wilson R."/>
            <person name="Chao H."/>
            <person name="Schneider V."/>
            <person name="Ventura M."/>
            <person name="Kronenberg Z."/>
            <person name="Murali S."/>
            <person name="Gordon D."/>
            <person name="Cantsilieris S."/>
            <person name="Munson K."/>
            <person name="Nelson B."/>
            <person name="Raja A."/>
            <person name="Underwood J."/>
            <person name="Diekhans M."/>
            <person name="Fiddes I."/>
            <person name="Haussler D."/>
            <person name="Eichler E."/>
        </authorList>
    </citation>
    <scope>NUCLEOTIDE SEQUENCE [LARGE SCALE GENOMIC DNA]</scope>
    <source>
        <strain evidence="1">Susie</strain>
    </source>
</reference>